<name>A0A1I7WL49_HETBA</name>
<dbReference type="AlphaFoldDB" id="A0A1I7WL49"/>
<protein>
    <submittedName>
        <fullName evidence="3">Uncharacterized protein</fullName>
    </submittedName>
</protein>
<sequence>MFYVIVFSLKRLSLSASTESNDNQDKQNSIPLLRNKRNKANDLLIKDIRDNGDDIFGHLDDVDLEKILTDFAPENLGGVDKFDKLMLEAAGQILKVEKSLTIVRSAVIFDYLLHEYWVLSQVLRRLKQCSIYTGCMLSRII</sequence>
<evidence type="ECO:0000313" key="2">
    <source>
        <dbReference type="Proteomes" id="UP000095283"/>
    </source>
</evidence>
<feature type="chain" id="PRO_5012768804" evidence="1">
    <location>
        <begin position="16"/>
        <end position="141"/>
    </location>
</feature>
<reference evidence="3" key="1">
    <citation type="submission" date="2016-11" db="UniProtKB">
        <authorList>
            <consortium name="WormBaseParasite"/>
        </authorList>
    </citation>
    <scope>IDENTIFICATION</scope>
</reference>
<organism evidence="2 3">
    <name type="scientific">Heterorhabditis bacteriophora</name>
    <name type="common">Entomopathogenic nematode worm</name>
    <dbReference type="NCBI Taxonomy" id="37862"/>
    <lineage>
        <taxon>Eukaryota</taxon>
        <taxon>Metazoa</taxon>
        <taxon>Ecdysozoa</taxon>
        <taxon>Nematoda</taxon>
        <taxon>Chromadorea</taxon>
        <taxon>Rhabditida</taxon>
        <taxon>Rhabditina</taxon>
        <taxon>Rhabditomorpha</taxon>
        <taxon>Strongyloidea</taxon>
        <taxon>Heterorhabditidae</taxon>
        <taxon>Heterorhabditis</taxon>
    </lineage>
</organism>
<dbReference type="Proteomes" id="UP000095283">
    <property type="component" value="Unplaced"/>
</dbReference>
<dbReference type="WBParaSite" id="Hba_05866">
    <property type="protein sequence ID" value="Hba_05866"/>
    <property type="gene ID" value="Hba_05866"/>
</dbReference>
<feature type="signal peptide" evidence="1">
    <location>
        <begin position="1"/>
        <end position="15"/>
    </location>
</feature>
<evidence type="ECO:0000256" key="1">
    <source>
        <dbReference type="SAM" id="SignalP"/>
    </source>
</evidence>
<keyword evidence="2" id="KW-1185">Reference proteome</keyword>
<evidence type="ECO:0000313" key="3">
    <source>
        <dbReference type="WBParaSite" id="Hba_05866"/>
    </source>
</evidence>
<accession>A0A1I7WL49</accession>
<proteinExistence type="predicted"/>
<keyword evidence="1" id="KW-0732">Signal</keyword>